<proteinExistence type="predicted"/>
<name>A0A0E9PBY7_ANGAN</name>
<organism evidence="1">
    <name type="scientific">Anguilla anguilla</name>
    <name type="common">European freshwater eel</name>
    <name type="synonym">Muraena anguilla</name>
    <dbReference type="NCBI Taxonomy" id="7936"/>
    <lineage>
        <taxon>Eukaryota</taxon>
        <taxon>Metazoa</taxon>
        <taxon>Chordata</taxon>
        <taxon>Craniata</taxon>
        <taxon>Vertebrata</taxon>
        <taxon>Euteleostomi</taxon>
        <taxon>Actinopterygii</taxon>
        <taxon>Neopterygii</taxon>
        <taxon>Teleostei</taxon>
        <taxon>Anguilliformes</taxon>
        <taxon>Anguillidae</taxon>
        <taxon>Anguilla</taxon>
    </lineage>
</organism>
<reference evidence="1" key="2">
    <citation type="journal article" date="2015" name="Fish Shellfish Immunol.">
        <title>Early steps in the European eel (Anguilla anguilla)-Vibrio vulnificus interaction in the gills: Role of the RtxA13 toxin.</title>
        <authorList>
            <person name="Callol A."/>
            <person name="Pajuelo D."/>
            <person name="Ebbesson L."/>
            <person name="Teles M."/>
            <person name="MacKenzie S."/>
            <person name="Amaro C."/>
        </authorList>
    </citation>
    <scope>NUCLEOTIDE SEQUENCE</scope>
</reference>
<dbReference type="EMBL" id="GBXM01106810">
    <property type="protein sequence ID" value="JAH01767.1"/>
    <property type="molecule type" value="Transcribed_RNA"/>
</dbReference>
<protein>
    <submittedName>
        <fullName evidence="1">Uncharacterized protein</fullName>
    </submittedName>
</protein>
<accession>A0A0E9PBY7</accession>
<reference evidence="1" key="1">
    <citation type="submission" date="2014-11" db="EMBL/GenBank/DDBJ databases">
        <authorList>
            <person name="Amaro Gonzalez C."/>
        </authorList>
    </citation>
    <scope>NUCLEOTIDE SEQUENCE</scope>
</reference>
<evidence type="ECO:0000313" key="1">
    <source>
        <dbReference type="EMBL" id="JAH01767.1"/>
    </source>
</evidence>
<dbReference type="AlphaFoldDB" id="A0A0E9PBY7"/>
<sequence>MSHISCGCLDSCWKLVVLENV</sequence>